<protein>
    <recommendedName>
        <fullName evidence="4">Myotubularin phosphatase domain-containing protein</fullName>
    </recommendedName>
</protein>
<feature type="binding site" evidence="2">
    <location>
        <begin position="513"/>
        <end position="514"/>
    </location>
    <ligand>
        <name>substrate</name>
    </ligand>
</feature>
<dbReference type="GO" id="GO:0005737">
    <property type="term" value="C:cytoplasm"/>
    <property type="evidence" value="ECO:0007669"/>
    <property type="project" value="TreeGrafter"/>
</dbReference>
<dbReference type="InterPro" id="IPR030564">
    <property type="entry name" value="Myotubularin"/>
</dbReference>
<feature type="compositionally biased region" description="Polar residues" evidence="3">
    <location>
        <begin position="631"/>
        <end position="640"/>
    </location>
</feature>
<feature type="region of interest" description="Disordered" evidence="3">
    <location>
        <begin position="1073"/>
        <end position="1125"/>
    </location>
</feature>
<evidence type="ECO:0000259" key="4">
    <source>
        <dbReference type="PROSITE" id="PS51339"/>
    </source>
</evidence>
<feature type="compositionally biased region" description="Low complexity" evidence="3">
    <location>
        <begin position="649"/>
        <end position="660"/>
    </location>
</feature>
<dbReference type="Proteomes" id="UP000717515">
    <property type="component" value="Unassembled WGS sequence"/>
</dbReference>
<dbReference type="GO" id="GO:0046856">
    <property type="term" value="P:phosphatidylinositol dephosphorylation"/>
    <property type="evidence" value="ECO:0007669"/>
    <property type="project" value="TreeGrafter"/>
</dbReference>
<dbReference type="GO" id="GO:0016020">
    <property type="term" value="C:membrane"/>
    <property type="evidence" value="ECO:0007669"/>
    <property type="project" value="TreeGrafter"/>
</dbReference>
<evidence type="ECO:0000256" key="3">
    <source>
        <dbReference type="SAM" id="MobiDB-lite"/>
    </source>
</evidence>
<dbReference type="AlphaFoldDB" id="A0A9P8A9P3"/>
<dbReference type="InterPro" id="IPR016130">
    <property type="entry name" value="Tyr_Pase_AS"/>
</dbReference>
<proteinExistence type="predicted"/>
<dbReference type="GO" id="GO:0004438">
    <property type="term" value="F:phosphatidylinositol-3-phosphate phosphatase activity"/>
    <property type="evidence" value="ECO:0007669"/>
    <property type="project" value="TreeGrafter"/>
</dbReference>
<dbReference type="SUPFAM" id="SSF52799">
    <property type="entry name" value="(Phosphotyrosine protein) phosphatases II"/>
    <property type="match status" value="1"/>
</dbReference>
<dbReference type="CDD" id="cd14507">
    <property type="entry name" value="PTP-MTM-like"/>
    <property type="match status" value="1"/>
</dbReference>
<accession>A0A9P8A9P3</accession>
<feature type="compositionally biased region" description="Basic residues" evidence="3">
    <location>
        <begin position="112"/>
        <end position="122"/>
    </location>
</feature>
<feature type="region of interest" description="Disordered" evidence="3">
    <location>
        <begin position="625"/>
        <end position="663"/>
    </location>
</feature>
<feature type="active site" description="Phosphocysteine intermediate" evidence="1">
    <location>
        <position position="578"/>
    </location>
</feature>
<feature type="region of interest" description="Disordered" evidence="3">
    <location>
        <begin position="704"/>
        <end position="751"/>
    </location>
</feature>
<feature type="domain" description="Myotubularin phosphatase" evidence="4">
    <location>
        <begin position="316"/>
        <end position="874"/>
    </location>
</feature>
<name>A0A9P8A9P3_MORAP</name>
<dbReference type="InterPro" id="IPR029021">
    <property type="entry name" value="Prot-tyrosine_phosphatase-like"/>
</dbReference>
<evidence type="ECO:0000313" key="6">
    <source>
        <dbReference type="Proteomes" id="UP000717515"/>
    </source>
</evidence>
<comment type="caution">
    <text evidence="5">The sequence shown here is derived from an EMBL/GenBank/DDBJ whole genome shotgun (WGS) entry which is preliminary data.</text>
</comment>
<dbReference type="Pfam" id="PF06602">
    <property type="entry name" value="Myotub-related"/>
    <property type="match status" value="1"/>
</dbReference>
<evidence type="ECO:0000256" key="1">
    <source>
        <dbReference type="PIRSR" id="PIRSR630564-1"/>
    </source>
</evidence>
<feature type="binding site" evidence="2">
    <location>
        <begin position="578"/>
        <end position="584"/>
    </location>
    <ligand>
        <name>substrate</name>
    </ligand>
</feature>
<dbReference type="InterPro" id="IPR010569">
    <property type="entry name" value="Myotubularin-like_Pase_dom"/>
</dbReference>
<evidence type="ECO:0000256" key="2">
    <source>
        <dbReference type="PIRSR" id="PIRSR630564-2"/>
    </source>
</evidence>
<dbReference type="PANTHER" id="PTHR10807">
    <property type="entry name" value="MYOTUBULARIN-RELATED"/>
    <property type="match status" value="1"/>
</dbReference>
<feature type="compositionally biased region" description="Acidic residues" evidence="3">
    <location>
        <begin position="1020"/>
        <end position="1032"/>
    </location>
</feature>
<dbReference type="PROSITE" id="PS00383">
    <property type="entry name" value="TYR_PHOSPHATASE_1"/>
    <property type="match status" value="1"/>
</dbReference>
<feature type="region of interest" description="Disordered" evidence="3">
    <location>
        <begin position="44"/>
        <end position="65"/>
    </location>
</feature>
<reference evidence="5" key="1">
    <citation type="submission" date="2021-07" db="EMBL/GenBank/DDBJ databases">
        <title>Draft genome of Mortierella alpina, strain LL118, isolated from an aspen leaf litter sample.</title>
        <authorList>
            <person name="Yang S."/>
            <person name="Vinatzer B.A."/>
        </authorList>
    </citation>
    <scope>NUCLEOTIDE SEQUENCE</scope>
    <source>
        <strain evidence="5">LL118</strain>
    </source>
</reference>
<sequence>MSPMHPSGPLAWCLPGETVLATFAKDIAFVPVNALGQSLWDTTAPAGSSTALPDPPSSPFSSSSADLYASSHVRTVKQPAAQQRQGAFASFLTAAGNTLQSISPHDATDLPRHHHHSRHHSQQGHSAGHGGHARNRTHPHHEPIRSAPPNASSAGLSARYSPPETPRSRLVITNFRVCSLLPGPDLRETIQLQVALGSIASITLLEHQITLALKFDSPQYIISQPPDGPPAIVEVVSILRRLVFNEETRTRFPYQMGQSVLDQQRESKMSSHNTRGNLWTTEDIFNVSLDHIASGQDDQIEGLSIMESQQRARLGWTGGYNILHEFERLGFDPSLWSVARINAGFSLSPTYPERFIMPSSFLASGTSSLSSSPGLTHLQCTTSASSQSGSSMQQEEDTDICLSQLAGFRSSKRFPVICWKSPESGLVLLRSSQPMVGFLGARGLQDELYIRTVLSTAVKESQQVKRGSRVAPKLCIMDARAYTAAVANGYVGGGRENPDHYPNASISFLSLGNIHAIASSHQALLKAISTQADSPNWYTVIESTGWLSHVSDLLKAAAGRDGVVGKMVDSQSSVLVHCTDGWDRTTQLVCLAQIILDPFYRTIRGLRVLIEKEWLFCGHPFQSRTDPLPTQKKQGPLSTTEECREHWRSSSTSPVIRSSPNGAKESLTFSHKWRRQIYPDPEPKLDTKPIPPFSYHIEPQPSMELPPLSHKGYPPAPRQKPVESTASPPPVSYPPQPSLLHPQPKHSPAPSVPISPSPVFLLFMTCLHHIVQQHPSRFEYNDYLLVVLARAAGGFSPFGDFMYNSEQERAQDNVRQGTLSIWNWIQENLGWFKNGGYIPERKQAPPSCGSSQWKDNVLQVQTGGRFTALWAEYYFNTTPMWFPDPRTVFSTSSLAEQTRTHKRTTQGSPLAAVKGSQDPWHASVFDHTQLQQLIFPGLLAAQNVHQQRAVIRTVTIPPSLALLKGQEMHMYYMLVQHLKAKRRQLVKKAFMAWRQWANSKHAREAGWVGVSAGSHTQEDSTLDLEETEDDETDTVKGIPRDTVPELKVVAARKGIEREMERIRVSGDFFRVGQPLEYEEESPDEDEDATDGASDIPGEDGYVSMMDGKDREEEAFDDFGFPISTT</sequence>
<evidence type="ECO:0000313" key="5">
    <source>
        <dbReference type="EMBL" id="KAG9326465.1"/>
    </source>
</evidence>
<gene>
    <name evidence="5" type="ORF">KVV02_001644</name>
</gene>
<dbReference type="PROSITE" id="PS51339">
    <property type="entry name" value="PPASE_MYOTUBULARIN"/>
    <property type="match status" value="1"/>
</dbReference>
<feature type="compositionally biased region" description="Pro residues" evidence="3">
    <location>
        <begin position="727"/>
        <end position="737"/>
    </location>
</feature>
<organism evidence="5 6">
    <name type="scientific">Mortierella alpina</name>
    <name type="common">Oleaginous fungus</name>
    <name type="synonym">Mortierella renispora</name>
    <dbReference type="NCBI Taxonomy" id="64518"/>
    <lineage>
        <taxon>Eukaryota</taxon>
        <taxon>Fungi</taxon>
        <taxon>Fungi incertae sedis</taxon>
        <taxon>Mucoromycota</taxon>
        <taxon>Mortierellomycotina</taxon>
        <taxon>Mortierellomycetes</taxon>
        <taxon>Mortierellales</taxon>
        <taxon>Mortierellaceae</taxon>
        <taxon>Mortierella</taxon>
    </lineage>
</organism>
<feature type="region of interest" description="Disordered" evidence="3">
    <location>
        <begin position="102"/>
        <end position="165"/>
    </location>
</feature>
<dbReference type="EMBL" id="JAIFTL010000019">
    <property type="protein sequence ID" value="KAG9326465.1"/>
    <property type="molecule type" value="Genomic_DNA"/>
</dbReference>
<dbReference type="PANTHER" id="PTHR10807:SF128">
    <property type="entry name" value="PHOSPHATIDYLINOSITOL-3,5-BISPHOSPHATE 3-PHOSPHATASE"/>
    <property type="match status" value="1"/>
</dbReference>
<feature type="region of interest" description="Disordered" evidence="3">
    <location>
        <begin position="1012"/>
        <end position="1038"/>
    </location>
</feature>
<feature type="compositionally biased region" description="Acidic residues" evidence="3">
    <location>
        <begin position="1076"/>
        <end position="1089"/>
    </location>
</feature>